<sequence>MSTKIIIFKKKLSYADVKHKLHLPSRPQKKYLPQIAERCNYVDFDVQYGDEQNKHTFRLKLRYGISDPYKRAVISRGWRQVARDKGFREGDELIFYKVEGDCVNFKFEVLRKMMFFGQEIWGTCLGA</sequence>
<keyword evidence="3" id="KW-0238">DNA-binding</keyword>
<evidence type="ECO:0000313" key="8">
    <source>
        <dbReference type="Proteomes" id="UP001163823"/>
    </source>
</evidence>
<organism evidence="7 8">
    <name type="scientific">Quillaja saponaria</name>
    <name type="common">Soap bark tree</name>
    <dbReference type="NCBI Taxonomy" id="32244"/>
    <lineage>
        <taxon>Eukaryota</taxon>
        <taxon>Viridiplantae</taxon>
        <taxon>Streptophyta</taxon>
        <taxon>Embryophyta</taxon>
        <taxon>Tracheophyta</taxon>
        <taxon>Spermatophyta</taxon>
        <taxon>Magnoliopsida</taxon>
        <taxon>eudicotyledons</taxon>
        <taxon>Gunneridae</taxon>
        <taxon>Pentapetalae</taxon>
        <taxon>rosids</taxon>
        <taxon>fabids</taxon>
        <taxon>Fabales</taxon>
        <taxon>Quillajaceae</taxon>
        <taxon>Quillaja</taxon>
    </lineage>
</organism>
<accession>A0AAD7PV16</accession>
<dbReference type="InterPro" id="IPR015300">
    <property type="entry name" value="DNA-bd_pseudobarrel_sf"/>
</dbReference>
<evidence type="ECO:0000256" key="2">
    <source>
        <dbReference type="ARBA" id="ARBA00023015"/>
    </source>
</evidence>
<evidence type="ECO:0000313" key="7">
    <source>
        <dbReference type="EMBL" id="KAJ7968412.1"/>
    </source>
</evidence>
<proteinExistence type="predicted"/>
<dbReference type="KEGG" id="qsa:O6P43_012518"/>
<comment type="subcellular location">
    <subcellularLocation>
        <location evidence="1">Nucleus</location>
    </subcellularLocation>
</comment>
<dbReference type="CDD" id="cd10017">
    <property type="entry name" value="B3_DNA"/>
    <property type="match status" value="1"/>
</dbReference>
<keyword evidence="2" id="KW-0805">Transcription regulation</keyword>
<evidence type="ECO:0000259" key="6">
    <source>
        <dbReference type="SMART" id="SM01019"/>
    </source>
</evidence>
<evidence type="ECO:0000256" key="5">
    <source>
        <dbReference type="ARBA" id="ARBA00023242"/>
    </source>
</evidence>
<dbReference type="SUPFAM" id="SSF101936">
    <property type="entry name" value="DNA-binding pseudobarrel domain"/>
    <property type="match status" value="1"/>
</dbReference>
<name>A0AAD7PV16_QUISA</name>
<dbReference type="Gene3D" id="2.40.330.10">
    <property type="entry name" value="DNA-binding pseudobarrel domain"/>
    <property type="match status" value="1"/>
</dbReference>
<keyword evidence="5" id="KW-0539">Nucleus</keyword>
<gene>
    <name evidence="7" type="ORF">O6P43_012518</name>
</gene>
<dbReference type="Proteomes" id="UP001163823">
    <property type="component" value="Chromosome 5"/>
</dbReference>
<dbReference type="InterPro" id="IPR003340">
    <property type="entry name" value="B3_DNA-bd"/>
</dbReference>
<comment type="caution">
    <text evidence="7">The sequence shown here is derived from an EMBL/GenBank/DDBJ whole genome shotgun (WGS) entry which is preliminary data.</text>
</comment>
<feature type="domain" description="TF-B3" evidence="6">
    <location>
        <begin position="8"/>
        <end position="113"/>
    </location>
</feature>
<keyword evidence="4" id="KW-0804">Transcription</keyword>
<keyword evidence="8" id="KW-1185">Reference proteome</keyword>
<dbReference type="GO" id="GO:0005634">
    <property type="term" value="C:nucleus"/>
    <property type="evidence" value="ECO:0007669"/>
    <property type="project" value="UniProtKB-SubCell"/>
</dbReference>
<evidence type="ECO:0000256" key="1">
    <source>
        <dbReference type="ARBA" id="ARBA00004123"/>
    </source>
</evidence>
<protein>
    <submittedName>
        <fullName evidence="7">B3 domain-containing protein</fullName>
    </submittedName>
</protein>
<dbReference type="EMBL" id="JARAOO010000005">
    <property type="protein sequence ID" value="KAJ7968412.1"/>
    <property type="molecule type" value="Genomic_DNA"/>
</dbReference>
<evidence type="ECO:0000256" key="3">
    <source>
        <dbReference type="ARBA" id="ARBA00023125"/>
    </source>
</evidence>
<dbReference type="GO" id="GO:0003677">
    <property type="term" value="F:DNA binding"/>
    <property type="evidence" value="ECO:0007669"/>
    <property type="project" value="UniProtKB-KW"/>
</dbReference>
<reference evidence="7" key="1">
    <citation type="journal article" date="2023" name="Science">
        <title>Elucidation of the pathway for biosynthesis of saponin adjuvants from the soapbark tree.</title>
        <authorList>
            <person name="Reed J."/>
            <person name="Orme A."/>
            <person name="El-Demerdash A."/>
            <person name="Owen C."/>
            <person name="Martin L.B.B."/>
            <person name="Misra R.C."/>
            <person name="Kikuchi S."/>
            <person name="Rejzek M."/>
            <person name="Martin A.C."/>
            <person name="Harkess A."/>
            <person name="Leebens-Mack J."/>
            <person name="Louveau T."/>
            <person name="Stephenson M.J."/>
            <person name="Osbourn A."/>
        </authorList>
    </citation>
    <scope>NUCLEOTIDE SEQUENCE</scope>
    <source>
        <strain evidence="7">S10</strain>
    </source>
</reference>
<dbReference type="AlphaFoldDB" id="A0AAD7PV16"/>
<evidence type="ECO:0000256" key="4">
    <source>
        <dbReference type="ARBA" id="ARBA00023163"/>
    </source>
</evidence>
<dbReference type="SMART" id="SM01019">
    <property type="entry name" value="B3"/>
    <property type="match status" value="1"/>
</dbReference>